<evidence type="ECO:0000313" key="2">
    <source>
        <dbReference type="EMBL" id="MBF4766261.1"/>
    </source>
</evidence>
<proteinExistence type="predicted"/>
<accession>A0A930VII9</accession>
<protein>
    <submittedName>
        <fullName evidence="2">GNAT family N-acetyltransferase</fullName>
    </submittedName>
</protein>
<dbReference type="SUPFAM" id="SSF55729">
    <property type="entry name" value="Acyl-CoA N-acyltransferases (Nat)"/>
    <property type="match status" value="1"/>
</dbReference>
<dbReference type="Proteomes" id="UP000660668">
    <property type="component" value="Unassembled WGS sequence"/>
</dbReference>
<dbReference type="RefSeq" id="WP_194694414.1">
    <property type="nucleotide sequence ID" value="NZ_JADKPO010000001.1"/>
</dbReference>
<name>A0A930VII9_9ACTN</name>
<dbReference type="GO" id="GO:0016747">
    <property type="term" value="F:acyltransferase activity, transferring groups other than amino-acyl groups"/>
    <property type="evidence" value="ECO:0007669"/>
    <property type="project" value="InterPro"/>
</dbReference>
<reference evidence="2" key="1">
    <citation type="submission" date="2020-11" db="EMBL/GenBank/DDBJ databases">
        <title>Nocardioides cynanchi sp. nov., isolated from soil of rhizosphere of Cynanchum wilfordii.</title>
        <authorList>
            <person name="Lee J.-S."/>
            <person name="Suh M.K."/>
            <person name="Kim J.-S."/>
        </authorList>
    </citation>
    <scope>NUCLEOTIDE SEQUENCE</scope>
    <source>
        <strain evidence="2">KCTC 19276</strain>
    </source>
</reference>
<organism evidence="2 3">
    <name type="scientific">Nocardioides agariphilus</name>
    <dbReference type="NCBI Taxonomy" id="433664"/>
    <lineage>
        <taxon>Bacteria</taxon>
        <taxon>Bacillati</taxon>
        <taxon>Actinomycetota</taxon>
        <taxon>Actinomycetes</taxon>
        <taxon>Propionibacteriales</taxon>
        <taxon>Nocardioidaceae</taxon>
        <taxon>Nocardioides</taxon>
    </lineage>
</organism>
<dbReference type="PROSITE" id="PS51186">
    <property type="entry name" value="GNAT"/>
    <property type="match status" value="1"/>
</dbReference>
<dbReference type="InterPro" id="IPR016181">
    <property type="entry name" value="Acyl_CoA_acyltransferase"/>
</dbReference>
<dbReference type="Gene3D" id="3.40.630.30">
    <property type="match status" value="1"/>
</dbReference>
<sequence length="98" mass="10439">MIRYLEDPTAADVAVTVADRWQGRGVATVLIDELLRQRPRGVCRIVTTVSADNQASLALLRRMGSAVVIPDGAGQLDVTVELGSARPREPTESSAPPS</sequence>
<comment type="caution">
    <text evidence="2">The sequence shown here is derived from an EMBL/GenBank/DDBJ whole genome shotgun (WGS) entry which is preliminary data.</text>
</comment>
<keyword evidence="3" id="KW-1185">Reference proteome</keyword>
<dbReference type="EMBL" id="JADKPO010000001">
    <property type="protein sequence ID" value="MBF4766261.1"/>
    <property type="molecule type" value="Genomic_DNA"/>
</dbReference>
<dbReference type="Pfam" id="PF00583">
    <property type="entry name" value="Acetyltransf_1"/>
    <property type="match status" value="1"/>
</dbReference>
<dbReference type="InterPro" id="IPR000182">
    <property type="entry name" value="GNAT_dom"/>
</dbReference>
<gene>
    <name evidence="2" type="ORF">ISU10_00590</name>
</gene>
<evidence type="ECO:0000259" key="1">
    <source>
        <dbReference type="PROSITE" id="PS51186"/>
    </source>
</evidence>
<evidence type="ECO:0000313" key="3">
    <source>
        <dbReference type="Proteomes" id="UP000660668"/>
    </source>
</evidence>
<dbReference type="AlphaFoldDB" id="A0A930VII9"/>
<feature type="domain" description="N-acetyltransferase" evidence="1">
    <location>
        <begin position="1"/>
        <end position="87"/>
    </location>
</feature>